<keyword evidence="1" id="KW-0378">Hydrolase</keyword>
<dbReference type="InterPro" id="IPR050155">
    <property type="entry name" value="HAD-like_hydrolase_sf"/>
</dbReference>
<dbReference type="InterPro" id="IPR023198">
    <property type="entry name" value="PGP-like_dom2"/>
</dbReference>
<dbReference type="OMA" id="YPHVEKT"/>
<evidence type="ECO:0000256" key="1">
    <source>
        <dbReference type="ARBA" id="ARBA00022801"/>
    </source>
</evidence>
<dbReference type="GO" id="GO:0005829">
    <property type="term" value="C:cytosol"/>
    <property type="evidence" value="ECO:0007669"/>
    <property type="project" value="TreeGrafter"/>
</dbReference>
<dbReference type="GeneID" id="87595997"/>
<evidence type="ECO:0000313" key="3">
    <source>
        <dbReference type="EMBL" id="KOO36948.1"/>
    </source>
</evidence>
<organism evidence="3">
    <name type="scientific">Halalkalibacterium halodurans</name>
    <name type="common">Bacillus halodurans</name>
    <dbReference type="NCBI Taxonomy" id="86665"/>
    <lineage>
        <taxon>Bacteria</taxon>
        <taxon>Bacillati</taxon>
        <taxon>Bacillota</taxon>
        <taxon>Bacilli</taxon>
        <taxon>Bacillales</taxon>
        <taxon>Bacillaceae</taxon>
        <taxon>Halalkalibacterium (ex Joshi et al. 2022)</taxon>
    </lineage>
</organism>
<dbReference type="Pfam" id="PF00702">
    <property type="entry name" value="Hydrolase"/>
    <property type="match status" value="1"/>
</dbReference>
<name>A0A0M0KEX8_ALKHA</name>
<protein>
    <submittedName>
        <fullName evidence="3">Uncharacterized protein</fullName>
    </submittedName>
</protein>
<dbReference type="RefSeq" id="WP_010896608.1">
    <property type="nucleotide sequence ID" value="NZ_CP040441.1"/>
</dbReference>
<accession>A0A0M0KEX8</accession>
<dbReference type="GO" id="GO:0008967">
    <property type="term" value="F:phosphoglycolate phosphatase activity"/>
    <property type="evidence" value="ECO:0007669"/>
    <property type="project" value="TreeGrafter"/>
</dbReference>
<reference evidence="3" key="1">
    <citation type="submission" date="2015-08" db="EMBL/GenBank/DDBJ databases">
        <title>Complete DNA Sequence of Pseudomonas syringae pv. actinidiae, the Causal Agent of Kiwifruit Canker Disease.</title>
        <authorList>
            <person name="Rikkerink E.H.A."/>
            <person name="Fineran P.C."/>
        </authorList>
    </citation>
    <scope>NUCLEOTIDE SEQUENCE</scope>
    <source>
        <strain evidence="3">DSM 13666</strain>
    </source>
</reference>
<proteinExistence type="predicted"/>
<keyword evidence="2" id="KW-0460">Magnesium</keyword>
<dbReference type="GO" id="GO:0006281">
    <property type="term" value="P:DNA repair"/>
    <property type="evidence" value="ECO:0007669"/>
    <property type="project" value="TreeGrafter"/>
</dbReference>
<dbReference type="EMBL" id="LILD01000003">
    <property type="protein sequence ID" value="KOO36948.1"/>
    <property type="molecule type" value="Genomic_DNA"/>
</dbReference>
<gene>
    <name evidence="3" type="ORF">AMD02_16320</name>
</gene>
<dbReference type="Gene3D" id="1.10.150.240">
    <property type="entry name" value="Putative phosphatase, domain 2"/>
    <property type="match status" value="1"/>
</dbReference>
<dbReference type="PATRIC" id="fig|136160.3.peg.4216"/>
<dbReference type="InterPro" id="IPR023214">
    <property type="entry name" value="HAD_sf"/>
</dbReference>
<evidence type="ECO:0000256" key="2">
    <source>
        <dbReference type="ARBA" id="ARBA00022842"/>
    </source>
</evidence>
<dbReference type="AlphaFoldDB" id="A0A0M0KEX8"/>
<dbReference type="PANTHER" id="PTHR43434:SF1">
    <property type="entry name" value="PHOSPHOGLYCOLATE PHOSPHATASE"/>
    <property type="match status" value="1"/>
</dbReference>
<dbReference type="InterPro" id="IPR036412">
    <property type="entry name" value="HAD-like_sf"/>
</dbReference>
<dbReference type="SFLD" id="SFLDG01129">
    <property type="entry name" value="C1.5:_HAD__Beta-PGM__Phosphata"/>
    <property type="match status" value="1"/>
</dbReference>
<dbReference type="PANTHER" id="PTHR43434">
    <property type="entry name" value="PHOSPHOGLYCOLATE PHOSPHATASE"/>
    <property type="match status" value="1"/>
</dbReference>
<comment type="caution">
    <text evidence="3">The sequence shown here is derived from an EMBL/GenBank/DDBJ whole genome shotgun (WGS) entry which is preliminary data.</text>
</comment>
<dbReference type="SFLD" id="SFLDS00003">
    <property type="entry name" value="Haloacid_Dehalogenase"/>
    <property type="match status" value="1"/>
</dbReference>
<dbReference type="SUPFAM" id="SSF56784">
    <property type="entry name" value="HAD-like"/>
    <property type="match status" value="1"/>
</dbReference>
<dbReference type="Gene3D" id="3.40.50.1000">
    <property type="entry name" value="HAD superfamily/HAD-like"/>
    <property type="match status" value="1"/>
</dbReference>
<sequence length="223" mass="25389">MTTIIFDMDGTLFQTDSVLEGALEKTFDYLRQTDRWQGETPIEQYLAILGAPMHVVWETIMPSASHEERQVADQAFWDFLLEEIRLDHGKLYPNVGKTLEELYQLGYDLYVASNGFMRYLQAIVDHYGFTSYLKDIYGADRFETASKTELVAKLVRDYRIEGGVMVGDRSSDLTAGADAKLVTIGCLYGYGTKDELDSADVLVEDISEIRSIVSQRLENHQKR</sequence>